<accession>A0A8J3AL68</accession>
<proteinExistence type="predicted"/>
<protein>
    <submittedName>
        <fullName evidence="2">Uncharacterized protein</fullName>
    </submittedName>
</protein>
<dbReference type="EMBL" id="BMHB01000001">
    <property type="protein sequence ID" value="GGI12947.1"/>
    <property type="molecule type" value="Genomic_DNA"/>
</dbReference>
<name>A0A8J3AL68_9BACI</name>
<sequence>MTRKLKALQIVIKCSVFIIYSYLLWLIIYRSDGKKENFIIYVAIMAAVYIIYLVCNLAIKKGLKKR</sequence>
<evidence type="ECO:0000313" key="2">
    <source>
        <dbReference type="EMBL" id="GGI12947.1"/>
    </source>
</evidence>
<keyword evidence="3" id="KW-1185">Reference proteome</keyword>
<organism evidence="2 3">
    <name type="scientific">Gottfriedia solisilvae</name>
    <dbReference type="NCBI Taxonomy" id="1516104"/>
    <lineage>
        <taxon>Bacteria</taxon>
        <taxon>Bacillati</taxon>
        <taxon>Bacillota</taxon>
        <taxon>Bacilli</taxon>
        <taxon>Bacillales</taxon>
        <taxon>Bacillaceae</taxon>
        <taxon>Gottfriedia</taxon>
    </lineage>
</organism>
<evidence type="ECO:0000256" key="1">
    <source>
        <dbReference type="SAM" id="Phobius"/>
    </source>
</evidence>
<gene>
    <name evidence="2" type="ORF">GCM10007380_15460</name>
</gene>
<evidence type="ECO:0000313" key="3">
    <source>
        <dbReference type="Proteomes" id="UP000626244"/>
    </source>
</evidence>
<dbReference type="Proteomes" id="UP000626244">
    <property type="component" value="Unassembled WGS sequence"/>
</dbReference>
<feature type="transmembrane region" description="Helical" evidence="1">
    <location>
        <begin position="39"/>
        <end position="59"/>
    </location>
</feature>
<keyword evidence="1" id="KW-1133">Transmembrane helix</keyword>
<keyword evidence="1" id="KW-0812">Transmembrane</keyword>
<feature type="transmembrane region" description="Helical" evidence="1">
    <location>
        <begin position="7"/>
        <end position="27"/>
    </location>
</feature>
<comment type="caution">
    <text evidence="2">The sequence shown here is derived from an EMBL/GenBank/DDBJ whole genome shotgun (WGS) entry which is preliminary data.</text>
</comment>
<dbReference type="AlphaFoldDB" id="A0A8J3AL68"/>
<keyword evidence="1" id="KW-0472">Membrane</keyword>
<dbReference type="RefSeq" id="WP_087997947.1">
    <property type="nucleotide sequence ID" value="NZ_BMHB01000001.1"/>
</dbReference>
<reference evidence="3" key="1">
    <citation type="journal article" date="2019" name="Int. J. Syst. Evol. Microbiol.">
        <title>The Global Catalogue of Microorganisms (GCM) 10K type strain sequencing project: providing services to taxonomists for standard genome sequencing and annotation.</title>
        <authorList>
            <consortium name="The Broad Institute Genomics Platform"/>
            <consortium name="The Broad Institute Genome Sequencing Center for Infectious Disease"/>
            <person name="Wu L."/>
            <person name="Ma J."/>
        </authorList>
    </citation>
    <scope>NUCLEOTIDE SEQUENCE [LARGE SCALE GENOMIC DNA]</scope>
    <source>
        <strain evidence="3">CGMCC 1.14993</strain>
    </source>
</reference>